<accession>A0ABR1BC30</accession>
<dbReference type="Proteomes" id="UP001359485">
    <property type="component" value="Unassembled WGS sequence"/>
</dbReference>
<comment type="caution">
    <text evidence="3">The sequence shown here is derived from an EMBL/GenBank/DDBJ whole genome shotgun (WGS) entry which is preliminary data.</text>
</comment>
<feature type="signal peptide" evidence="2">
    <location>
        <begin position="1"/>
        <end position="22"/>
    </location>
</feature>
<evidence type="ECO:0000256" key="2">
    <source>
        <dbReference type="SAM" id="SignalP"/>
    </source>
</evidence>
<evidence type="ECO:0008006" key="5">
    <source>
        <dbReference type="Google" id="ProtNLM"/>
    </source>
</evidence>
<evidence type="ECO:0000313" key="4">
    <source>
        <dbReference type="Proteomes" id="UP001359485"/>
    </source>
</evidence>
<proteinExistence type="predicted"/>
<evidence type="ECO:0000256" key="1">
    <source>
        <dbReference type="SAM" id="MobiDB-lite"/>
    </source>
</evidence>
<feature type="chain" id="PRO_5045124240" description="Secreted protein" evidence="2">
    <location>
        <begin position="23"/>
        <end position="99"/>
    </location>
</feature>
<reference evidence="3 4" key="1">
    <citation type="submission" date="2023-09" db="EMBL/GenBank/DDBJ databases">
        <title>Genomes of two closely related lineages of the louse Polyplax serrata with different host specificities.</title>
        <authorList>
            <person name="Martinu J."/>
            <person name="Tarabai H."/>
            <person name="Stefka J."/>
            <person name="Hypsa V."/>
        </authorList>
    </citation>
    <scope>NUCLEOTIDE SEQUENCE [LARGE SCALE GENOMIC DNA]</scope>
    <source>
        <strain evidence="3">98ZLc_SE</strain>
    </source>
</reference>
<name>A0ABR1BC30_POLSC</name>
<feature type="compositionally biased region" description="Low complexity" evidence="1">
    <location>
        <begin position="67"/>
        <end position="77"/>
    </location>
</feature>
<evidence type="ECO:0000313" key="3">
    <source>
        <dbReference type="EMBL" id="KAK6640255.1"/>
    </source>
</evidence>
<organism evidence="3 4">
    <name type="scientific">Polyplax serrata</name>
    <name type="common">Common mouse louse</name>
    <dbReference type="NCBI Taxonomy" id="468196"/>
    <lineage>
        <taxon>Eukaryota</taxon>
        <taxon>Metazoa</taxon>
        <taxon>Ecdysozoa</taxon>
        <taxon>Arthropoda</taxon>
        <taxon>Hexapoda</taxon>
        <taxon>Insecta</taxon>
        <taxon>Pterygota</taxon>
        <taxon>Neoptera</taxon>
        <taxon>Paraneoptera</taxon>
        <taxon>Psocodea</taxon>
        <taxon>Troctomorpha</taxon>
        <taxon>Phthiraptera</taxon>
        <taxon>Anoplura</taxon>
        <taxon>Polyplacidae</taxon>
        <taxon>Polyplax</taxon>
    </lineage>
</organism>
<dbReference type="EMBL" id="JAWJWF010000001">
    <property type="protein sequence ID" value="KAK6640255.1"/>
    <property type="molecule type" value="Genomic_DNA"/>
</dbReference>
<gene>
    <name evidence="3" type="ORF">RUM44_011941</name>
</gene>
<feature type="region of interest" description="Disordered" evidence="1">
    <location>
        <begin position="63"/>
        <end position="99"/>
    </location>
</feature>
<keyword evidence="4" id="KW-1185">Reference proteome</keyword>
<sequence length="99" mass="10568">MTNTNFCVLLVVSAVHLQNCPSSSLLIPTSSVPPCEIPSTGNGLGGVDAIKLEKNFTCPQEENESATVGKLATGTTTGKRKRCRETERESFESPELQGK</sequence>
<keyword evidence="2" id="KW-0732">Signal</keyword>
<protein>
    <recommendedName>
        <fullName evidence="5">Secreted protein</fullName>
    </recommendedName>
</protein>